<reference evidence="1" key="2">
    <citation type="submission" date="2020-11" db="EMBL/GenBank/DDBJ databases">
        <authorList>
            <person name="McCartney M.A."/>
            <person name="Auch B."/>
            <person name="Kono T."/>
            <person name="Mallez S."/>
            <person name="Becker A."/>
            <person name="Gohl D.M."/>
            <person name="Silverstein K.A.T."/>
            <person name="Koren S."/>
            <person name="Bechman K.B."/>
            <person name="Herman A."/>
            <person name="Abrahante J.E."/>
            <person name="Garbe J."/>
        </authorList>
    </citation>
    <scope>NUCLEOTIDE SEQUENCE</scope>
    <source>
        <strain evidence="1">Duluth1</strain>
        <tissue evidence="1">Whole animal</tissue>
    </source>
</reference>
<gene>
    <name evidence="1" type="ORF">DPMN_181805</name>
</gene>
<evidence type="ECO:0000313" key="1">
    <source>
        <dbReference type="EMBL" id="KAH3747380.1"/>
    </source>
</evidence>
<proteinExistence type="predicted"/>
<protein>
    <submittedName>
        <fullName evidence="1">Uncharacterized protein</fullName>
    </submittedName>
</protein>
<dbReference type="Proteomes" id="UP000828390">
    <property type="component" value="Unassembled WGS sequence"/>
</dbReference>
<keyword evidence="2" id="KW-1185">Reference proteome</keyword>
<dbReference type="GO" id="GO:0017025">
    <property type="term" value="F:TBP-class protein binding"/>
    <property type="evidence" value="ECO:0007669"/>
    <property type="project" value="InterPro"/>
</dbReference>
<sequence length="83" mass="9336">MTIANTVISADNASLVTMGTDQLLDLFALEDKKKGESTGSDDRKNTAEKRDTVKAILENLGELWDEQQYESEYDMNNFMKSLV</sequence>
<dbReference type="EMBL" id="JAIWYP010000010">
    <property type="protein sequence ID" value="KAH3747380.1"/>
    <property type="molecule type" value="Genomic_DNA"/>
</dbReference>
<dbReference type="GO" id="GO:0003677">
    <property type="term" value="F:DNA binding"/>
    <property type="evidence" value="ECO:0007669"/>
    <property type="project" value="InterPro"/>
</dbReference>
<evidence type="ECO:0000313" key="2">
    <source>
        <dbReference type="Proteomes" id="UP000828390"/>
    </source>
</evidence>
<dbReference type="PANTHER" id="PTHR36498:SF1">
    <property type="entry name" value="TATA-BINDING PROTEIN-ASSOCIATED FACTOR 172"/>
    <property type="match status" value="1"/>
</dbReference>
<accession>A0A9D4DF71</accession>
<dbReference type="PANTHER" id="PTHR36498">
    <property type="entry name" value="TATA-BINDING PROTEIN-ASSOCIATED FACTOR 172"/>
    <property type="match status" value="1"/>
</dbReference>
<dbReference type="AlphaFoldDB" id="A0A9D4DF71"/>
<dbReference type="GO" id="GO:0016887">
    <property type="term" value="F:ATP hydrolysis activity"/>
    <property type="evidence" value="ECO:0007669"/>
    <property type="project" value="InterPro"/>
</dbReference>
<reference evidence="1" key="1">
    <citation type="journal article" date="2019" name="bioRxiv">
        <title>The Genome of the Zebra Mussel, Dreissena polymorpha: A Resource for Invasive Species Research.</title>
        <authorList>
            <person name="McCartney M.A."/>
            <person name="Auch B."/>
            <person name="Kono T."/>
            <person name="Mallez S."/>
            <person name="Zhang Y."/>
            <person name="Obille A."/>
            <person name="Becker A."/>
            <person name="Abrahante J.E."/>
            <person name="Garbe J."/>
            <person name="Badalamenti J.P."/>
            <person name="Herman A."/>
            <person name="Mangelson H."/>
            <person name="Liachko I."/>
            <person name="Sullivan S."/>
            <person name="Sone E.D."/>
            <person name="Koren S."/>
            <person name="Silverstein K.A.T."/>
            <person name="Beckman K.B."/>
            <person name="Gohl D.M."/>
        </authorList>
    </citation>
    <scope>NUCLEOTIDE SEQUENCE</scope>
    <source>
        <strain evidence="1">Duluth1</strain>
        <tissue evidence="1">Whole animal</tissue>
    </source>
</reference>
<comment type="caution">
    <text evidence="1">The sequence shown here is derived from an EMBL/GenBank/DDBJ whole genome shotgun (WGS) entry which is preliminary data.</text>
</comment>
<dbReference type="InterPro" id="IPR044972">
    <property type="entry name" value="Mot1"/>
</dbReference>
<organism evidence="1 2">
    <name type="scientific">Dreissena polymorpha</name>
    <name type="common">Zebra mussel</name>
    <name type="synonym">Mytilus polymorpha</name>
    <dbReference type="NCBI Taxonomy" id="45954"/>
    <lineage>
        <taxon>Eukaryota</taxon>
        <taxon>Metazoa</taxon>
        <taxon>Spiralia</taxon>
        <taxon>Lophotrochozoa</taxon>
        <taxon>Mollusca</taxon>
        <taxon>Bivalvia</taxon>
        <taxon>Autobranchia</taxon>
        <taxon>Heteroconchia</taxon>
        <taxon>Euheterodonta</taxon>
        <taxon>Imparidentia</taxon>
        <taxon>Neoheterodontei</taxon>
        <taxon>Myida</taxon>
        <taxon>Dreissenoidea</taxon>
        <taxon>Dreissenidae</taxon>
        <taxon>Dreissena</taxon>
    </lineage>
</organism>
<name>A0A9D4DF71_DREPO</name>